<gene>
    <name evidence="1" type="ORF">MENTE1834_LOCUS31924</name>
</gene>
<sequence>MSVFHLLCVIYYNGGLPFAHYTPFSCCCLSSCYCHFSAQILFFISYSSVLVGQRALLFLLLPGEGRGRKRGR</sequence>
<dbReference type="Proteomes" id="UP001497535">
    <property type="component" value="Unassembled WGS sequence"/>
</dbReference>
<evidence type="ECO:0000313" key="1">
    <source>
        <dbReference type="EMBL" id="CAK5084530.1"/>
    </source>
</evidence>
<proteinExistence type="predicted"/>
<reference evidence="1" key="1">
    <citation type="submission" date="2023-11" db="EMBL/GenBank/DDBJ databases">
        <authorList>
            <person name="Poullet M."/>
        </authorList>
    </citation>
    <scope>NUCLEOTIDE SEQUENCE</scope>
    <source>
        <strain evidence="1">E1834</strain>
    </source>
</reference>
<name>A0ACB0ZZR4_MELEN</name>
<organism evidence="1 2">
    <name type="scientific">Meloidogyne enterolobii</name>
    <name type="common">Root-knot nematode worm</name>
    <name type="synonym">Meloidogyne mayaguensis</name>
    <dbReference type="NCBI Taxonomy" id="390850"/>
    <lineage>
        <taxon>Eukaryota</taxon>
        <taxon>Metazoa</taxon>
        <taxon>Ecdysozoa</taxon>
        <taxon>Nematoda</taxon>
        <taxon>Chromadorea</taxon>
        <taxon>Rhabditida</taxon>
        <taxon>Tylenchina</taxon>
        <taxon>Tylenchomorpha</taxon>
        <taxon>Tylenchoidea</taxon>
        <taxon>Meloidogynidae</taxon>
        <taxon>Meloidogyninae</taxon>
        <taxon>Meloidogyne</taxon>
    </lineage>
</organism>
<comment type="caution">
    <text evidence="1">The sequence shown here is derived from an EMBL/GenBank/DDBJ whole genome shotgun (WGS) entry which is preliminary data.</text>
</comment>
<protein>
    <submittedName>
        <fullName evidence="1">Uncharacterized protein</fullName>
    </submittedName>
</protein>
<keyword evidence="2" id="KW-1185">Reference proteome</keyword>
<evidence type="ECO:0000313" key="2">
    <source>
        <dbReference type="Proteomes" id="UP001497535"/>
    </source>
</evidence>
<dbReference type="EMBL" id="CAVMJV010000054">
    <property type="protein sequence ID" value="CAK5084530.1"/>
    <property type="molecule type" value="Genomic_DNA"/>
</dbReference>
<accession>A0ACB0ZZR4</accession>